<accession>A0A0U3NHG5</accession>
<evidence type="ECO:0000313" key="5">
    <source>
        <dbReference type="Proteomes" id="UP000060699"/>
    </source>
</evidence>
<evidence type="ECO:0000256" key="2">
    <source>
        <dbReference type="ARBA" id="ARBA00022692"/>
    </source>
</evidence>
<keyword evidence="1" id="KW-1134">Transmembrane beta strand</keyword>
<keyword evidence="1" id="KW-0472">Membrane</keyword>
<name>A0A0U3NHG5_9BURK</name>
<dbReference type="Gene3D" id="3.10.20.310">
    <property type="entry name" value="membrane protein fhac"/>
    <property type="match status" value="1"/>
</dbReference>
<dbReference type="Proteomes" id="UP000060699">
    <property type="component" value="Chromosome"/>
</dbReference>
<dbReference type="InterPro" id="IPR005565">
    <property type="entry name" value="Hemolysn_activator_HlyB_C"/>
</dbReference>
<dbReference type="PANTHER" id="PTHR34597">
    <property type="entry name" value="SLR1661 PROTEIN"/>
    <property type="match status" value="1"/>
</dbReference>
<dbReference type="InterPro" id="IPR013686">
    <property type="entry name" value="Polypept-transport_assoc_ShlB"/>
</dbReference>
<dbReference type="GO" id="GO:0008320">
    <property type="term" value="F:protein transmembrane transporter activity"/>
    <property type="evidence" value="ECO:0007669"/>
    <property type="project" value="TreeGrafter"/>
</dbReference>
<dbReference type="GO" id="GO:0098046">
    <property type="term" value="C:type V protein secretion system complex"/>
    <property type="evidence" value="ECO:0007669"/>
    <property type="project" value="TreeGrafter"/>
</dbReference>
<organism evidence="4 5">
    <name type="scientific">Roseateles depolymerans</name>
    <dbReference type="NCBI Taxonomy" id="76731"/>
    <lineage>
        <taxon>Bacteria</taxon>
        <taxon>Pseudomonadati</taxon>
        <taxon>Pseudomonadota</taxon>
        <taxon>Betaproteobacteria</taxon>
        <taxon>Burkholderiales</taxon>
        <taxon>Sphaerotilaceae</taxon>
        <taxon>Roseateles</taxon>
    </lineage>
</organism>
<keyword evidence="3" id="KW-0998">Cell outer membrane</keyword>
<dbReference type="Pfam" id="PF03865">
    <property type="entry name" value="ShlB"/>
    <property type="match status" value="1"/>
</dbReference>
<reference evidence="4 5" key="1">
    <citation type="submission" date="2015-12" db="EMBL/GenBank/DDBJ databases">
        <title>Complete genome of Roseateles depolymerans KCTC 42856.</title>
        <authorList>
            <person name="Kim K.M."/>
        </authorList>
    </citation>
    <scope>NUCLEOTIDE SEQUENCE [LARGE SCALE GENOMIC DNA]</scope>
    <source>
        <strain evidence="4 5">KCTC 42856</strain>
    </source>
</reference>
<dbReference type="GO" id="GO:0046819">
    <property type="term" value="P:protein secretion by the type V secretion system"/>
    <property type="evidence" value="ECO:0007669"/>
    <property type="project" value="TreeGrafter"/>
</dbReference>
<dbReference type="AlphaFoldDB" id="A0A0U3NHG5"/>
<sequence precursor="true">MQPRCLPLVAALLAALPLTVLSQTLPPDAGLLRQDRTPQPAPQRPQDLPAPVDPRLSSSPTAPSRAVPIARVVVEGCTVIPDADWEAMLGPLPDTGLTLAQMQALARQVQWAVQQAGRPYAVAYLPPQELSDGTLVIRVLEGRYGQVTSQGPLASEAAGWMTPLKPGTPIGPELERQMLLLSELPGVRAVATLSPGASVGEADVSVDVQPDRTWGASVQLDNHGNRYAGRQRLVGSVSLNRWLMLGDQLTLAAGTGDQGGGQAQAGYSLPLGTQGLRLDLGAGFSRYQLGREFEVLGASGTVTTVSGTLTVPLKVSQARRVLWQSGLQTQQIANRQSLFDTEDSRSAVAWVNSLQGTQWLSGGGVLWGRVSAEAGRIKIKDELSRQGDALTAQTAGSYLLLGADASLLRPVGDWTFFGRVAGQVGNRNLDPSKKWVLGGPGGVRAWPTSEGSGDDGALAQLEVRRQIGLFEPFVFFDAGRVTLHHQRWDDSPNNRTMSGAGLGLRMSSGPWQVQSTAGWRIGPGRDAPQSDPGAGAVQFWLSVGYRI</sequence>
<gene>
    <name evidence="4" type="ORF">RD2015_3399</name>
</gene>
<dbReference type="Gene3D" id="2.40.160.50">
    <property type="entry name" value="membrane protein fhac: a member of the omp85/tpsb transporter family"/>
    <property type="match status" value="1"/>
</dbReference>
<evidence type="ECO:0000313" key="4">
    <source>
        <dbReference type="EMBL" id="ALV07856.1"/>
    </source>
</evidence>
<evidence type="ECO:0000256" key="3">
    <source>
        <dbReference type="ARBA" id="ARBA00023237"/>
    </source>
</evidence>
<protein>
    <submittedName>
        <fullName evidence="4">Uncharacterized protein</fullName>
    </submittedName>
</protein>
<keyword evidence="5" id="KW-1185">Reference proteome</keyword>
<dbReference type="KEGG" id="rdp:RD2015_3399"/>
<dbReference type="PANTHER" id="PTHR34597:SF1">
    <property type="entry name" value="HEME_HEMOPEXIN TRANSPORTER PROTEIN HUXB"/>
    <property type="match status" value="1"/>
</dbReference>
<dbReference type="STRING" id="76731.RD2015_3399"/>
<dbReference type="Pfam" id="PF08479">
    <property type="entry name" value="POTRA_2"/>
    <property type="match status" value="1"/>
</dbReference>
<proteinExistence type="predicted"/>
<keyword evidence="2" id="KW-0812">Transmembrane</keyword>
<dbReference type="OrthoDB" id="572300at2"/>
<evidence type="ECO:0000256" key="1">
    <source>
        <dbReference type="ARBA" id="ARBA00022452"/>
    </source>
</evidence>
<dbReference type="InterPro" id="IPR051544">
    <property type="entry name" value="TPS_OM_transporter"/>
</dbReference>
<dbReference type="EMBL" id="CP013729">
    <property type="protein sequence ID" value="ALV07856.1"/>
    <property type="molecule type" value="Genomic_DNA"/>
</dbReference>